<accession>A0A1M7RDW9</accession>
<evidence type="ECO:0000313" key="1">
    <source>
        <dbReference type="EMBL" id="SHN44424.1"/>
    </source>
</evidence>
<proteinExistence type="predicted"/>
<evidence type="ECO:0008006" key="3">
    <source>
        <dbReference type="Google" id="ProtNLM"/>
    </source>
</evidence>
<sequence length="213" mass="23784">MIDPTTVPNVRREVCNLYDRRNHDVPFHGWHHIEFVTSKARDFALELGADATLVEVAALVHDLNYLVDTTTSAASGRDLRQKILEASGASSPEITTIEQIILDAETPTRDGHISVEAKALSDADTLFKALPITPIVLAPLYMSETRRGLRALAEKIVKEQVPLNEDEIYFYSPSARARYGEWGDVNLKLWRCVLDSLDDPDVVKLLDVMSVDV</sequence>
<reference evidence="1 2" key="1">
    <citation type="submission" date="2016-11" db="EMBL/GenBank/DDBJ databases">
        <authorList>
            <person name="Jaros S."/>
            <person name="Januszkiewicz K."/>
            <person name="Wedrychowicz H."/>
        </authorList>
    </citation>
    <scope>NUCLEOTIDE SEQUENCE [LARGE SCALE GENOMIC DNA]</scope>
    <source>
        <strain evidence="1 2">DSM 46144</strain>
    </source>
</reference>
<dbReference type="CDD" id="cd00077">
    <property type="entry name" value="HDc"/>
    <property type="match status" value="1"/>
</dbReference>
<organism evidence="1 2">
    <name type="scientific">Cryptosporangium aurantiacum</name>
    <dbReference type="NCBI Taxonomy" id="134849"/>
    <lineage>
        <taxon>Bacteria</taxon>
        <taxon>Bacillati</taxon>
        <taxon>Actinomycetota</taxon>
        <taxon>Actinomycetes</taxon>
        <taxon>Cryptosporangiales</taxon>
        <taxon>Cryptosporangiaceae</taxon>
        <taxon>Cryptosporangium</taxon>
    </lineage>
</organism>
<evidence type="ECO:0000313" key="2">
    <source>
        <dbReference type="Proteomes" id="UP000184440"/>
    </source>
</evidence>
<dbReference type="InterPro" id="IPR003607">
    <property type="entry name" value="HD/PDEase_dom"/>
</dbReference>
<dbReference type="AlphaFoldDB" id="A0A1M7RDW9"/>
<dbReference type="OrthoDB" id="3681072at2"/>
<dbReference type="STRING" id="134849.SAMN05443668_110205"/>
<gene>
    <name evidence="1" type="ORF">SAMN05443668_110205</name>
</gene>
<dbReference type="Gene3D" id="1.10.3210.10">
    <property type="entry name" value="Hypothetical protein af1432"/>
    <property type="match status" value="1"/>
</dbReference>
<name>A0A1M7RDW9_9ACTN</name>
<dbReference type="Proteomes" id="UP000184440">
    <property type="component" value="Unassembled WGS sequence"/>
</dbReference>
<dbReference type="EMBL" id="FRCS01000010">
    <property type="protein sequence ID" value="SHN44424.1"/>
    <property type="molecule type" value="Genomic_DNA"/>
</dbReference>
<protein>
    <recommendedName>
        <fullName evidence="3">HD domain-containing protein</fullName>
    </recommendedName>
</protein>
<dbReference type="SUPFAM" id="SSF109604">
    <property type="entry name" value="HD-domain/PDEase-like"/>
    <property type="match status" value="1"/>
</dbReference>
<keyword evidence="2" id="KW-1185">Reference proteome</keyword>
<dbReference type="RefSeq" id="WP_073261333.1">
    <property type="nucleotide sequence ID" value="NZ_FRCS01000010.1"/>
</dbReference>